<keyword evidence="9 13" id="KW-1133">Transmembrane helix</keyword>
<evidence type="ECO:0000256" key="9">
    <source>
        <dbReference type="ARBA" id="ARBA00022989"/>
    </source>
</evidence>
<dbReference type="Pfam" id="PF02518">
    <property type="entry name" value="HATPase_c"/>
    <property type="match status" value="1"/>
</dbReference>
<dbReference type="GO" id="GO:0009927">
    <property type="term" value="F:histidine phosphotransfer kinase activity"/>
    <property type="evidence" value="ECO:0007669"/>
    <property type="project" value="TreeGrafter"/>
</dbReference>
<dbReference type="SMART" id="SM00387">
    <property type="entry name" value="HATPase_c"/>
    <property type="match status" value="1"/>
</dbReference>
<feature type="transmembrane region" description="Helical" evidence="13">
    <location>
        <begin position="52"/>
        <end position="74"/>
    </location>
</feature>
<dbReference type="InterPro" id="IPR036890">
    <property type="entry name" value="HATPase_C_sf"/>
</dbReference>
<dbReference type="EC" id="2.7.13.3" evidence="4"/>
<dbReference type="STRING" id="3088.A0A383WHH1"/>
<evidence type="ECO:0000256" key="7">
    <source>
        <dbReference type="ARBA" id="ARBA00022692"/>
    </source>
</evidence>
<dbReference type="InterPro" id="IPR003661">
    <property type="entry name" value="HisK_dim/P_dom"/>
</dbReference>
<keyword evidence="7 13" id="KW-0812">Transmembrane</keyword>
<evidence type="ECO:0000256" key="1">
    <source>
        <dbReference type="ARBA" id="ARBA00000085"/>
    </source>
</evidence>
<evidence type="ECO:0000256" key="4">
    <source>
        <dbReference type="ARBA" id="ARBA00012438"/>
    </source>
</evidence>
<dbReference type="InterPro" id="IPR004358">
    <property type="entry name" value="Sig_transdc_His_kin-like_C"/>
</dbReference>
<dbReference type="Proteomes" id="UP000256970">
    <property type="component" value="Unassembled WGS sequence"/>
</dbReference>
<dbReference type="SUPFAM" id="SSF81321">
    <property type="entry name" value="Family A G protein-coupled receptor-like"/>
    <property type="match status" value="1"/>
</dbReference>
<dbReference type="CDD" id="cd16922">
    <property type="entry name" value="HATPase_EvgS-ArcB-TorS-like"/>
    <property type="match status" value="1"/>
</dbReference>
<dbReference type="InterPro" id="IPR011006">
    <property type="entry name" value="CheY-like_superfamily"/>
</dbReference>
<evidence type="ECO:0000256" key="11">
    <source>
        <dbReference type="PROSITE-ProRule" id="PRU00169"/>
    </source>
</evidence>
<feature type="domain" description="Response regulatory" evidence="15">
    <location>
        <begin position="837"/>
        <end position="957"/>
    </location>
</feature>
<feature type="modified residue" description="4-aspartylphosphate" evidence="11">
    <location>
        <position position="888"/>
    </location>
</feature>
<feature type="transmembrane region" description="Helical" evidence="13">
    <location>
        <begin position="172"/>
        <end position="193"/>
    </location>
</feature>
<feature type="region of interest" description="Disordered" evidence="12">
    <location>
        <begin position="740"/>
        <end position="769"/>
    </location>
</feature>
<feature type="domain" description="Histidine kinase" evidence="14">
    <location>
        <begin position="299"/>
        <end position="574"/>
    </location>
</feature>
<dbReference type="EMBL" id="FNXT01001250">
    <property type="protein sequence ID" value="SZX76176.1"/>
    <property type="molecule type" value="Genomic_DNA"/>
</dbReference>
<sequence>MRSLSTRSEPLNLSWFTHLVLSYASCTLLLHQLVGGPGLAEAFRSQVPLGYHLLSCAAFGTAFALDLLAVLFYARSSRLELTLLPAWIKGLPFLSSVLMASGKAVVAQAANGRLVNLQRYVCWMHTTPAVMYLIKSVSNSITTQQMYSIILLHEVQLGLGAVAKLSGGVTQVLLGGCVHCALIPVLMFLHTGLKELSVQYSKNTAAFVYLSTLVTYGSFGVVWDLGSFGLLSPAQEEAAYLWAELASKILISTVLLFSNFVTRDMRRLALMRSIEAQSRQQLIAELRALVAQKDAFMSSVSHELRTPLNGIIGLSEAALHNSDLAQQAGPAGAPHVLPPATRQQLALIRTSGLRLLSLVNDILDAAALQHSRLVLARGRVVLRPLVEEVADISRPLLRDRALRLVTRVPHDLEVLGDADRIVQVLNNLVSNAAKFTEAGTITISARVGRQPPHNSSSSRASSRAGSRPGSSSGARLKPSGSGAAAAAAAAAAACPQEVVLVSVEDTGLGIPEEKLQAVFEAFEQVHTHISRSQRGLGLGLSIVRQLVDAMGGSISASSVVGSGTTFTFSLPLYTPEAAAAAAAGAAAQASAQVPAPEEDTLAAAAAAVSAKAMGSSSPSPSAAASRSAAGGGAGQRRLLTDRQAVLAMGSAAVAASYSAAVATAGGGRRGSAPAVGGTGAMGAMGSLAAELAGLAASVGFGGGGGGRMRSAGGSLPDAAAGGGSPAAAAAAGWDNMLDGGGNIGGNDGDNADGVHDGNGGDDDDSWALQQPLVPSPLAGRRSDVAAVLADEQAAAALPHMQRWPQGGSQQQQQQLSRERSSIPAMQFHSQVKGGRVQLLVVDDDPLNHQVLSLLLEAAGFSLVHVMSGAATLAFLAACELLPDLVLLDVAMPGMDGRETCCRIRAAMAGSGLHLPIVMLTAQVAAQSVEDSLSAGADDHLSKPCTRQELMAAIARNCKKQQRL</sequence>
<dbReference type="InterPro" id="IPR003594">
    <property type="entry name" value="HATPase_dom"/>
</dbReference>
<evidence type="ECO:0000313" key="16">
    <source>
        <dbReference type="EMBL" id="SZX76176.1"/>
    </source>
</evidence>
<dbReference type="SMART" id="SM00388">
    <property type="entry name" value="HisKA"/>
    <property type="match status" value="1"/>
</dbReference>
<evidence type="ECO:0000256" key="10">
    <source>
        <dbReference type="ARBA" id="ARBA00023136"/>
    </source>
</evidence>
<name>A0A383WHH1_TETOB</name>
<feature type="transmembrane region" description="Helical" evidence="13">
    <location>
        <begin position="205"/>
        <end position="225"/>
    </location>
</feature>
<evidence type="ECO:0000256" key="6">
    <source>
        <dbReference type="ARBA" id="ARBA00022679"/>
    </source>
</evidence>
<proteinExistence type="inferred from homology"/>
<evidence type="ECO:0000256" key="2">
    <source>
        <dbReference type="ARBA" id="ARBA00004141"/>
    </source>
</evidence>
<feature type="compositionally biased region" description="Low complexity" evidence="12">
    <location>
        <begin position="805"/>
        <end position="814"/>
    </location>
</feature>
<dbReference type="GO" id="GO:0000155">
    <property type="term" value="F:phosphorelay sensor kinase activity"/>
    <property type="evidence" value="ECO:0007669"/>
    <property type="project" value="InterPro"/>
</dbReference>
<evidence type="ECO:0000256" key="3">
    <source>
        <dbReference type="ARBA" id="ARBA00008130"/>
    </source>
</evidence>
<dbReference type="CDD" id="cd00082">
    <property type="entry name" value="HisKA"/>
    <property type="match status" value="1"/>
</dbReference>
<evidence type="ECO:0000256" key="12">
    <source>
        <dbReference type="SAM" id="MobiDB-lite"/>
    </source>
</evidence>
<comment type="subcellular location">
    <subcellularLocation>
        <location evidence="2">Membrane</location>
        <topology evidence="2">Multi-pass membrane protein</topology>
    </subcellularLocation>
</comment>
<dbReference type="Pfam" id="PF00072">
    <property type="entry name" value="Response_reg"/>
    <property type="match status" value="1"/>
</dbReference>
<protein>
    <recommendedName>
        <fullName evidence="4">histidine kinase</fullName>
        <ecNumber evidence="4">2.7.13.3</ecNumber>
    </recommendedName>
</protein>
<evidence type="ECO:0000256" key="13">
    <source>
        <dbReference type="SAM" id="Phobius"/>
    </source>
</evidence>
<dbReference type="PROSITE" id="PS50110">
    <property type="entry name" value="RESPONSE_REGULATORY"/>
    <property type="match status" value="1"/>
</dbReference>
<dbReference type="SMART" id="SM01021">
    <property type="entry name" value="Bac_rhodopsin"/>
    <property type="match status" value="1"/>
</dbReference>
<keyword evidence="10 13" id="KW-0472">Membrane</keyword>
<accession>A0A383WHH1</accession>
<evidence type="ECO:0000259" key="15">
    <source>
        <dbReference type="PROSITE" id="PS50110"/>
    </source>
</evidence>
<feature type="compositionally biased region" description="Low complexity" evidence="12">
    <location>
        <begin position="614"/>
        <end position="628"/>
    </location>
</feature>
<dbReference type="PRINTS" id="PR00344">
    <property type="entry name" value="BCTRLSENSOR"/>
</dbReference>
<reference evidence="16 17" key="1">
    <citation type="submission" date="2016-10" db="EMBL/GenBank/DDBJ databases">
        <authorList>
            <person name="Cai Z."/>
        </authorList>
    </citation>
    <scope>NUCLEOTIDE SEQUENCE [LARGE SCALE GENOMIC DNA]</scope>
</reference>
<dbReference type="InterPro" id="IPR001425">
    <property type="entry name" value="Arc/bac/fun_rhodopsins"/>
</dbReference>
<dbReference type="SUPFAM" id="SSF55874">
    <property type="entry name" value="ATPase domain of HSP90 chaperone/DNA topoisomerase II/histidine kinase"/>
    <property type="match status" value="1"/>
</dbReference>
<comment type="catalytic activity">
    <reaction evidence="1">
        <text>ATP + protein L-histidine = ADP + protein N-phospho-L-histidine.</text>
        <dbReference type="EC" id="2.7.13.3"/>
    </reaction>
</comment>
<feature type="transmembrane region" description="Helical" evidence="13">
    <location>
        <begin position="245"/>
        <end position="262"/>
    </location>
</feature>
<dbReference type="Gene3D" id="1.10.287.130">
    <property type="match status" value="1"/>
</dbReference>
<dbReference type="PANTHER" id="PTHR43047">
    <property type="entry name" value="TWO-COMPONENT HISTIDINE PROTEIN KINASE"/>
    <property type="match status" value="1"/>
</dbReference>
<gene>
    <name evidence="16" type="ORF">BQ4739_LOCUS16538</name>
</gene>
<dbReference type="PANTHER" id="PTHR43047:SF72">
    <property type="entry name" value="OSMOSENSING HISTIDINE PROTEIN KINASE SLN1"/>
    <property type="match status" value="1"/>
</dbReference>
<dbReference type="SUPFAM" id="SSF47384">
    <property type="entry name" value="Homodimeric domain of signal transducing histidine kinase"/>
    <property type="match status" value="1"/>
</dbReference>
<dbReference type="SMART" id="SM00448">
    <property type="entry name" value="REC"/>
    <property type="match status" value="1"/>
</dbReference>
<evidence type="ECO:0000313" key="17">
    <source>
        <dbReference type="Proteomes" id="UP000256970"/>
    </source>
</evidence>
<evidence type="ECO:0000256" key="8">
    <source>
        <dbReference type="ARBA" id="ARBA00022777"/>
    </source>
</evidence>
<evidence type="ECO:0000256" key="5">
    <source>
        <dbReference type="ARBA" id="ARBA00022553"/>
    </source>
</evidence>
<feature type="region of interest" description="Disordered" evidence="12">
    <location>
        <begin position="444"/>
        <end position="478"/>
    </location>
</feature>
<feature type="transmembrane region" description="Helical" evidence="13">
    <location>
        <begin position="86"/>
        <end position="105"/>
    </location>
</feature>
<dbReference type="PROSITE" id="PS50109">
    <property type="entry name" value="HIS_KIN"/>
    <property type="match status" value="1"/>
</dbReference>
<dbReference type="InterPro" id="IPR001789">
    <property type="entry name" value="Sig_transdc_resp-reg_receiver"/>
</dbReference>
<keyword evidence="17" id="KW-1185">Reference proteome</keyword>
<dbReference type="InterPro" id="IPR005467">
    <property type="entry name" value="His_kinase_dom"/>
</dbReference>
<dbReference type="InterPro" id="IPR036097">
    <property type="entry name" value="HisK_dim/P_sf"/>
</dbReference>
<dbReference type="Gene3D" id="3.40.50.2300">
    <property type="match status" value="1"/>
</dbReference>
<keyword evidence="8" id="KW-0418">Kinase</keyword>
<feature type="region of interest" description="Disordered" evidence="12">
    <location>
        <begin position="614"/>
        <end position="634"/>
    </location>
</feature>
<evidence type="ECO:0000259" key="14">
    <source>
        <dbReference type="PROSITE" id="PS50109"/>
    </source>
</evidence>
<feature type="region of interest" description="Disordered" evidence="12">
    <location>
        <begin position="800"/>
        <end position="821"/>
    </location>
</feature>
<feature type="compositionally biased region" description="Low complexity" evidence="12">
    <location>
        <begin position="455"/>
        <end position="475"/>
    </location>
</feature>
<keyword evidence="6" id="KW-0808">Transferase</keyword>
<dbReference type="Pfam" id="PF00512">
    <property type="entry name" value="HisKA"/>
    <property type="match status" value="1"/>
</dbReference>
<dbReference type="AlphaFoldDB" id="A0A383WHH1"/>
<dbReference type="GO" id="GO:0005886">
    <property type="term" value="C:plasma membrane"/>
    <property type="evidence" value="ECO:0007669"/>
    <property type="project" value="TreeGrafter"/>
</dbReference>
<dbReference type="SUPFAM" id="SSF52172">
    <property type="entry name" value="CheY-like"/>
    <property type="match status" value="1"/>
</dbReference>
<comment type="similarity">
    <text evidence="3">Belongs to the archaeal/bacterial/fungal opsin family.</text>
</comment>
<dbReference type="Pfam" id="PF01036">
    <property type="entry name" value="Bac_rhodopsin"/>
    <property type="match status" value="1"/>
</dbReference>
<dbReference type="Gene3D" id="1.20.1070.10">
    <property type="entry name" value="Rhodopsin 7-helix transmembrane proteins"/>
    <property type="match status" value="1"/>
</dbReference>
<dbReference type="CDD" id="cd17546">
    <property type="entry name" value="REC_hyHK_CKI1_RcsC-like"/>
    <property type="match status" value="1"/>
</dbReference>
<dbReference type="Gene3D" id="3.30.565.10">
    <property type="entry name" value="Histidine kinase-like ATPase, C-terminal domain"/>
    <property type="match status" value="1"/>
</dbReference>
<organism evidence="16 17">
    <name type="scientific">Tetradesmus obliquus</name>
    <name type="common">Green alga</name>
    <name type="synonym">Acutodesmus obliquus</name>
    <dbReference type="NCBI Taxonomy" id="3088"/>
    <lineage>
        <taxon>Eukaryota</taxon>
        <taxon>Viridiplantae</taxon>
        <taxon>Chlorophyta</taxon>
        <taxon>core chlorophytes</taxon>
        <taxon>Chlorophyceae</taxon>
        <taxon>CS clade</taxon>
        <taxon>Sphaeropleales</taxon>
        <taxon>Scenedesmaceae</taxon>
        <taxon>Tetradesmus</taxon>
    </lineage>
</organism>
<keyword evidence="5 11" id="KW-0597">Phosphoprotein</keyword>